<evidence type="ECO:0000313" key="3">
    <source>
        <dbReference type="Proteomes" id="UP000502331"/>
    </source>
</evidence>
<proteinExistence type="inferred from homology"/>
<dbReference type="GO" id="GO:0004497">
    <property type="term" value="F:monooxygenase activity"/>
    <property type="evidence" value="ECO:0007669"/>
    <property type="project" value="InterPro"/>
</dbReference>
<reference evidence="2 3" key="1">
    <citation type="submission" date="2018-09" db="EMBL/GenBank/DDBJ databases">
        <title>Glutamicibacter mishrai S5-52T (LMG 29155T = KCTC 39846T).</title>
        <authorList>
            <person name="Das S.K."/>
        </authorList>
    </citation>
    <scope>NUCLEOTIDE SEQUENCE [LARGE SCALE GENOMIC DNA]</scope>
    <source>
        <strain evidence="2 3">S5-52</strain>
    </source>
</reference>
<dbReference type="Gene3D" id="1.10.630.10">
    <property type="entry name" value="Cytochrome P450"/>
    <property type="match status" value="1"/>
</dbReference>
<dbReference type="PROSITE" id="PS00086">
    <property type="entry name" value="CYTOCHROME_P450"/>
    <property type="match status" value="1"/>
</dbReference>
<comment type="similarity">
    <text evidence="1">Belongs to the cytochrome P450 family.</text>
</comment>
<organism evidence="2 3">
    <name type="scientific">Glutamicibacter mishrai</name>
    <dbReference type="NCBI Taxonomy" id="1775880"/>
    <lineage>
        <taxon>Bacteria</taxon>
        <taxon>Bacillati</taxon>
        <taxon>Actinomycetota</taxon>
        <taxon>Actinomycetes</taxon>
        <taxon>Micrococcales</taxon>
        <taxon>Micrococcaceae</taxon>
        <taxon>Glutamicibacter</taxon>
    </lineage>
</organism>
<dbReference type="InterPro" id="IPR036396">
    <property type="entry name" value="Cyt_P450_sf"/>
</dbReference>
<evidence type="ECO:0000256" key="1">
    <source>
        <dbReference type="ARBA" id="ARBA00010617"/>
    </source>
</evidence>
<dbReference type="AlphaFoldDB" id="A0A6H0SN97"/>
<dbReference type="PANTHER" id="PTHR46696:SF4">
    <property type="entry name" value="BIOTIN BIOSYNTHESIS CYTOCHROME P450"/>
    <property type="match status" value="1"/>
</dbReference>
<gene>
    <name evidence="2" type="ORF">D3791_12800</name>
</gene>
<dbReference type="PANTHER" id="PTHR46696">
    <property type="entry name" value="P450, PUTATIVE (EUROFUNG)-RELATED"/>
    <property type="match status" value="1"/>
</dbReference>
<keyword evidence="3" id="KW-1185">Reference proteome</keyword>
<dbReference type="EMBL" id="CP032549">
    <property type="protein sequence ID" value="QIV87909.1"/>
    <property type="molecule type" value="Genomic_DNA"/>
</dbReference>
<dbReference type="GO" id="GO:0020037">
    <property type="term" value="F:heme binding"/>
    <property type="evidence" value="ECO:0007669"/>
    <property type="project" value="InterPro"/>
</dbReference>
<dbReference type="PRINTS" id="PR00359">
    <property type="entry name" value="BP450"/>
</dbReference>
<dbReference type="GO" id="GO:0016705">
    <property type="term" value="F:oxidoreductase activity, acting on paired donors, with incorporation or reduction of molecular oxygen"/>
    <property type="evidence" value="ECO:0007669"/>
    <property type="project" value="InterPro"/>
</dbReference>
<evidence type="ECO:0000313" key="2">
    <source>
        <dbReference type="EMBL" id="QIV87909.1"/>
    </source>
</evidence>
<dbReference type="InterPro" id="IPR002397">
    <property type="entry name" value="Cyt_P450_B"/>
</dbReference>
<dbReference type="RefSeq" id="WP_028268914.1">
    <property type="nucleotide sequence ID" value="NZ_CP032549.1"/>
</dbReference>
<protein>
    <submittedName>
        <fullName evidence="2">Cytochrome P450</fullName>
    </submittedName>
</protein>
<name>A0A6H0SN97_9MICC</name>
<dbReference type="SUPFAM" id="SSF48264">
    <property type="entry name" value="Cytochrome P450"/>
    <property type="match status" value="1"/>
</dbReference>
<sequence length="392" mass="42521">MTCPFAATSSALADAPLAGELSMAYPEAINARYQCIEDPHTVRAILARPEVFSPANALTTAVELDPAALRILARARFALPEVLASASGPAHLAVRRIVARFFSPSKVRAQSEPILTRVREICSGLELRLRTGESVDLVTELATVIPVEVMSRLTGLPVPDPGMLKTWSQDSLELFWGWPDAQRQLILAKSAAQYFRWLEVSVHQAVPRDDGNLYATLHRAGVAESQIRSLAYFLGIAGQETTSMLIQTALYTALHDHPWSELSHADTAPASAQKLIREVLARASSVPTWRRVATSDVRIGEFEFKAGEQLVLRLSGGQLGAVGDDSLAFGYGVHRCLGAALARMESELVLAETARCLPSIVLAGPSTPFTHLLSFQAPTTVPVKYPAERIRP</sequence>
<dbReference type="GO" id="GO:0005506">
    <property type="term" value="F:iron ion binding"/>
    <property type="evidence" value="ECO:0007669"/>
    <property type="project" value="InterPro"/>
</dbReference>
<dbReference type="Proteomes" id="UP000502331">
    <property type="component" value="Chromosome"/>
</dbReference>
<accession>A0A6H0SN97</accession>
<dbReference type="InterPro" id="IPR017972">
    <property type="entry name" value="Cyt_P450_CS"/>
</dbReference>